<dbReference type="EMBL" id="RAHG01000001">
    <property type="protein sequence ID" value="RJT15987.1"/>
    <property type="molecule type" value="Genomic_DNA"/>
</dbReference>
<evidence type="ECO:0000313" key="4">
    <source>
        <dbReference type="EMBL" id="RJT15987.1"/>
    </source>
</evidence>
<evidence type="ECO:0000256" key="2">
    <source>
        <dbReference type="SAM" id="Phobius"/>
    </source>
</evidence>
<dbReference type="CDD" id="cd13566">
    <property type="entry name" value="PBP2_phosphate"/>
    <property type="match status" value="1"/>
</dbReference>
<feature type="domain" description="PBP" evidence="3">
    <location>
        <begin position="251"/>
        <end position="489"/>
    </location>
</feature>
<dbReference type="PANTHER" id="PTHR30570">
    <property type="entry name" value="PERIPLASMIC PHOSPHATE BINDING COMPONENT OF PHOSPHATE ABC TRANSPORTER"/>
    <property type="match status" value="1"/>
</dbReference>
<evidence type="ECO:0000313" key="5">
    <source>
        <dbReference type="Proteomes" id="UP000284119"/>
    </source>
</evidence>
<feature type="transmembrane region" description="Helical" evidence="2">
    <location>
        <begin position="147"/>
        <end position="167"/>
    </location>
</feature>
<dbReference type="SUPFAM" id="SSF53850">
    <property type="entry name" value="Periplasmic binding protein-like II"/>
    <property type="match status" value="1"/>
</dbReference>
<comment type="caution">
    <text evidence="4">The sequence shown here is derived from an EMBL/GenBank/DDBJ whole genome shotgun (WGS) entry which is preliminary data.</text>
</comment>
<dbReference type="Gene3D" id="3.40.190.10">
    <property type="entry name" value="Periplasmic binding protein-like II"/>
    <property type="match status" value="2"/>
</dbReference>
<dbReference type="InterPro" id="IPR050811">
    <property type="entry name" value="Phosphate_ABC_transporter"/>
</dbReference>
<protein>
    <submittedName>
        <fullName evidence="4">Phosphate ABC transporter substrate-binding protein</fullName>
    </submittedName>
</protein>
<keyword evidence="1" id="KW-0732">Signal</keyword>
<evidence type="ECO:0000259" key="3">
    <source>
        <dbReference type="Pfam" id="PF12849"/>
    </source>
</evidence>
<keyword evidence="2" id="KW-0472">Membrane</keyword>
<organism evidence="4 5">
    <name type="scientific">Rahnella inusitata</name>
    <dbReference type="NCBI Taxonomy" id="58169"/>
    <lineage>
        <taxon>Bacteria</taxon>
        <taxon>Pseudomonadati</taxon>
        <taxon>Pseudomonadota</taxon>
        <taxon>Gammaproteobacteria</taxon>
        <taxon>Enterobacterales</taxon>
        <taxon>Yersiniaceae</taxon>
        <taxon>Rahnella</taxon>
    </lineage>
</organism>
<feature type="transmembrane region" description="Helical" evidence="2">
    <location>
        <begin position="179"/>
        <end position="197"/>
    </location>
</feature>
<keyword evidence="5" id="KW-1185">Reference proteome</keyword>
<keyword evidence="2" id="KW-0812">Transmembrane</keyword>
<proteinExistence type="predicted"/>
<evidence type="ECO:0000256" key="1">
    <source>
        <dbReference type="ARBA" id="ARBA00022729"/>
    </source>
</evidence>
<feature type="transmembrane region" description="Helical" evidence="2">
    <location>
        <begin position="124"/>
        <end position="140"/>
    </location>
</feature>
<feature type="transmembrane region" description="Helical" evidence="2">
    <location>
        <begin position="59"/>
        <end position="76"/>
    </location>
</feature>
<sequence length="504" mass="57695">MDTYGRMILIMNKTHMKYIFKSILYVFFILPNLSFALCIIFFYLSIIAAKLLKITHTDSINIFQWICIILTFYLYGNRWAKKNTSNQFFYLRYGLFIFATFYSLMALIYLVFNGGGSLADINHTLAFYMYIQFILSNIFLNIIAEPWFFLILPSVTYLAFFLGMVRGEYKYNKKTSAPFARTIIGCSLAVLLSILFLQKAIHNRKFVTEHAEVTLSDRIEERDYRPFTSNKKITPIHAPATVKFEENWPHVDGATALYPLYASAVEALYKDLNDRTVNAYISMSTTPNAYKALNKGTADLIFVAAPSDKQIELAKQTGKELHLTPIAREAFVFITHIDNPITNLSTAQIRNIYSGKTNYWNEVGGSKHRIIPFQRDDDSGSQTTMQKNVMKGLPMRTPLKSERVKFMSGLISRVADYQNTQNALGYSFRYYTTIMQHNENLRLLSIDGIAPTVENIRNGKYPLTVDVNIVTSGTPSENSQKMINWFLSPQGQKLIEDVGYIAIQ</sequence>
<feature type="transmembrane region" description="Helical" evidence="2">
    <location>
        <begin position="23"/>
        <end position="47"/>
    </location>
</feature>
<feature type="transmembrane region" description="Helical" evidence="2">
    <location>
        <begin position="88"/>
        <end position="112"/>
    </location>
</feature>
<name>A0ABX9P7G9_9GAMM</name>
<dbReference type="PANTHER" id="PTHR30570:SF1">
    <property type="entry name" value="PHOSPHATE-BINDING PROTEIN PSTS"/>
    <property type="match status" value="1"/>
</dbReference>
<keyword evidence="2" id="KW-1133">Transmembrane helix</keyword>
<dbReference type="InterPro" id="IPR024370">
    <property type="entry name" value="PBP_domain"/>
</dbReference>
<gene>
    <name evidence="4" type="ORF">D5396_02375</name>
</gene>
<reference evidence="4 5" key="1">
    <citation type="submission" date="2018-09" db="EMBL/GenBank/DDBJ databases">
        <authorList>
            <person name="Le Fleche-Mateos A."/>
        </authorList>
    </citation>
    <scope>NUCLEOTIDE SEQUENCE [LARGE SCALE GENOMIC DNA]</scope>
    <source>
        <strain evidence="4 5">DSM 30078</strain>
    </source>
</reference>
<dbReference type="Proteomes" id="UP000284119">
    <property type="component" value="Unassembled WGS sequence"/>
</dbReference>
<accession>A0ABX9P7G9</accession>
<dbReference type="Pfam" id="PF12849">
    <property type="entry name" value="PBP_like_2"/>
    <property type="match status" value="1"/>
</dbReference>